<dbReference type="RefSeq" id="WP_013851212.1">
    <property type="nucleotide sequence ID" value="NZ_CP123735.1"/>
</dbReference>
<comment type="caution">
    <text evidence="1">The sequence shown here is derived from an EMBL/GenBank/DDBJ whole genome shotgun (WGS) entry which is preliminary data.</text>
</comment>
<reference evidence="1 2" key="1">
    <citation type="submission" date="2016-10" db="EMBL/GenBank/DDBJ databases">
        <authorList>
            <person name="Varghese N."/>
            <person name="Submissions S."/>
        </authorList>
    </citation>
    <scope>NUCLEOTIDE SEQUENCE [LARGE SCALE GENOMIC DNA]</scope>
    <source>
        <strain evidence="1 2">ATCC 43761</strain>
    </source>
</reference>
<proteinExistence type="predicted"/>
<evidence type="ECO:0000313" key="2">
    <source>
        <dbReference type="Proteomes" id="UP000181860"/>
    </source>
</evidence>
<protein>
    <submittedName>
        <fullName evidence="1">Uncharacterized protein</fullName>
    </submittedName>
</protein>
<name>A0ABY0MHK2_9LACO</name>
<dbReference type="EMBL" id="FMXC01000045">
    <property type="protein sequence ID" value="SDA69622.1"/>
    <property type="molecule type" value="Genomic_DNA"/>
</dbReference>
<evidence type="ECO:0000313" key="1">
    <source>
        <dbReference type="EMBL" id="SDA69622.1"/>
    </source>
</evidence>
<sequence>MKYNFEQTQLSSVEKKAILKFINFHNMIVPKRLALCLLTVDEKFWNKSDAILAYLEDNYISGDSWPEIWQDICKSIWLESNAIKKLGEYISSEDEFDEQICMIQKANQFITNQISKEIIK</sequence>
<dbReference type="Proteomes" id="UP000181860">
    <property type="component" value="Unassembled WGS sequence"/>
</dbReference>
<organism evidence="1 2">
    <name type="scientific">Lactobacillus kefiranofaciens</name>
    <dbReference type="NCBI Taxonomy" id="267818"/>
    <lineage>
        <taxon>Bacteria</taxon>
        <taxon>Bacillati</taxon>
        <taxon>Bacillota</taxon>
        <taxon>Bacilli</taxon>
        <taxon>Lactobacillales</taxon>
        <taxon>Lactobacillaceae</taxon>
        <taxon>Lactobacillus</taxon>
    </lineage>
</organism>
<accession>A0ABY0MHK2</accession>
<gene>
    <name evidence="1" type="ORF">SAMN02983011_02229</name>
</gene>
<keyword evidence="2" id="KW-1185">Reference proteome</keyword>